<keyword evidence="2" id="KW-1185">Reference proteome</keyword>
<proteinExistence type="predicted"/>
<dbReference type="AlphaFoldDB" id="A0A6A6ZCN2"/>
<evidence type="ECO:0000313" key="1">
    <source>
        <dbReference type="EMBL" id="KAF2818469.1"/>
    </source>
</evidence>
<evidence type="ECO:0000313" key="2">
    <source>
        <dbReference type="Proteomes" id="UP000799424"/>
    </source>
</evidence>
<dbReference type="Proteomes" id="UP000799424">
    <property type="component" value="Unassembled WGS sequence"/>
</dbReference>
<dbReference type="EMBL" id="MU006252">
    <property type="protein sequence ID" value="KAF2818469.1"/>
    <property type="molecule type" value="Genomic_DNA"/>
</dbReference>
<reference evidence="1" key="1">
    <citation type="journal article" date="2020" name="Stud. Mycol.">
        <title>101 Dothideomycetes genomes: a test case for predicting lifestyles and emergence of pathogens.</title>
        <authorList>
            <person name="Haridas S."/>
            <person name="Albert R."/>
            <person name="Binder M."/>
            <person name="Bloem J."/>
            <person name="Labutti K."/>
            <person name="Salamov A."/>
            <person name="Andreopoulos B."/>
            <person name="Baker S."/>
            <person name="Barry K."/>
            <person name="Bills G."/>
            <person name="Bluhm B."/>
            <person name="Cannon C."/>
            <person name="Castanera R."/>
            <person name="Culley D."/>
            <person name="Daum C."/>
            <person name="Ezra D."/>
            <person name="Gonzalez J."/>
            <person name="Henrissat B."/>
            <person name="Kuo A."/>
            <person name="Liang C."/>
            <person name="Lipzen A."/>
            <person name="Lutzoni F."/>
            <person name="Magnuson J."/>
            <person name="Mondo S."/>
            <person name="Nolan M."/>
            <person name="Ohm R."/>
            <person name="Pangilinan J."/>
            <person name="Park H.-J."/>
            <person name="Ramirez L."/>
            <person name="Alfaro M."/>
            <person name="Sun H."/>
            <person name="Tritt A."/>
            <person name="Yoshinaga Y."/>
            <person name="Zwiers L.-H."/>
            <person name="Turgeon B."/>
            <person name="Goodwin S."/>
            <person name="Spatafora J."/>
            <person name="Crous P."/>
            <person name="Grigoriev I."/>
        </authorList>
    </citation>
    <scope>NUCLEOTIDE SEQUENCE</scope>
    <source>
        <strain evidence="1">CBS 113818</strain>
    </source>
</reference>
<protein>
    <submittedName>
        <fullName evidence="1">Uncharacterized protein</fullName>
    </submittedName>
</protein>
<gene>
    <name evidence="1" type="ORF">CC86DRAFT_157853</name>
</gene>
<sequence length="455" mass="51143">MTRLPPMKTLPHIYVREFAGRDISYRIPIRQARNYWEFVEHVQITFSKPWEQYNAHLHFDNENCKGRVSASQWDAGGYFESEFLVNNELLLFAHFEKMDQKMPETTLKTEDGDEAWSWGWHDNDGPQDKWYNSKNLDDEEFGEWELDPYPPFPQALPVRTRVGSAVSTPSVDSNTSTFSGLIPSLSPTPEVVTVDECKSAQHLEGGIVIGTVKENHCRDPNIRPVVRAILNTKGAVCGYIDGKYAKRKVTKGHVQISMKDVDFYHEVAKLPHGEKRLMAIRHELQRKLAIKRQPSGASSLMPRGLLPTHTSSAAETPQLINDGTKTHQTVMPEGIIIGHARPQNCRDPQNPPVVRASISRIGAVVAYIPANDSLRPFAQGRAQLQMSHVVFSEEFAAFSFPERSKAIKEKILASMGTQALDEQQPEADAEIIGKQEADEQFLGVEEGIMVDIESS</sequence>
<name>A0A6A6ZCN2_9PLEO</name>
<dbReference type="OrthoDB" id="3680973at2759"/>
<organism evidence="1 2">
    <name type="scientific">Ophiobolus disseminans</name>
    <dbReference type="NCBI Taxonomy" id="1469910"/>
    <lineage>
        <taxon>Eukaryota</taxon>
        <taxon>Fungi</taxon>
        <taxon>Dikarya</taxon>
        <taxon>Ascomycota</taxon>
        <taxon>Pezizomycotina</taxon>
        <taxon>Dothideomycetes</taxon>
        <taxon>Pleosporomycetidae</taxon>
        <taxon>Pleosporales</taxon>
        <taxon>Pleosporineae</taxon>
        <taxon>Phaeosphaeriaceae</taxon>
        <taxon>Ophiobolus</taxon>
    </lineage>
</organism>
<accession>A0A6A6ZCN2</accession>